<protein>
    <submittedName>
        <fullName evidence="9">FHA domain containing protein</fullName>
    </submittedName>
    <submittedName>
        <fullName evidence="8">Putative membrane protein YckC, RDD family</fullName>
    </submittedName>
</protein>
<dbReference type="PANTHER" id="PTHR36115">
    <property type="entry name" value="PROLINE-RICH ANTIGEN HOMOLOG-RELATED"/>
    <property type="match status" value="1"/>
</dbReference>
<dbReference type="HOGENOM" id="CLU_1018122_0_0_0"/>
<dbReference type="RefSeq" id="WP_006926798.1">
    <property type="nucleotide sequence ID" value="NZ_CM001402.1"/>
</dbReference>
<dbReference type="InterPro" id="IPR000253">
    <property type="entry name" value="FHA_dom"/>
</dbReference>
<dbReference type="Gene3D" id="2.60.200.20">
    <property type="match status" value="1"/>
</dbReference>
<evidence type="ECO:0000256" key="2">
    <source>
        <dbReference type="ARBA" id="ARBA00022475"/>
    </source>
</evidence>
<keyword evidence="5 6" id="KW-0472">Membrane</keyword>
<dbReference type="InterPro" id="IPR051791">
    <property type="entry name" value="Pra-immunoreactive"/>
</dbReference>
<sequence>MKKRIGRGKDNDLIIPSDFAKVSTHHCIIELQSDGNYYLTDIGSRNGTTINGQLIPQNKPQRIGPTDEIILGNQYTLTWDQVLSLFKEKTRRRSSAPSAVSAPAPSVSVQDTNDYVYKYGGFWVRFGASIFDMLIVNLGVLFIGLFFALLANALADGPGGFRPGSGFTVFISFLMIIFAWLYFALQWSSRYQATVGMRLFQIFLVDNDLNPVTFGRATGRFFAQILSSLVLIGHVMCGFHPEKRAFHDILSRTRVVRYERPQDFLQKDYFEDI</sequence>
<dbReference type="KEGG" id="caby:Cabys_3046"/>
<evidence type="ECO:0000313" key="10">
    <source>
        <dbReference type="Proteomes" id="UP000004671"/>
    </source>
</evidence>
<dbReference type="EMBL" id="CM001402">
    <property type="protein sequence ID" value="EHO39898.1"/>
    <property type="molecule type" value="Genomic_DNA"/>
</dbReference>
<feature type="domain" description="FHA" evidence="7">
    <location>
        <begin position="3"/>
        <end position="55"/>
    </location>
</feature>
<organism evidence="9 10">
    <name type="scientific">Caldithrix abyssi DSM 13497</name>
    <dbReference type="NCBI Taxonomy" id="880073"/>
    <lineage>
        <taxon>Bacteria</taxon>
        <taxon>Pseudomonadati</taxon>
        <taxon>Calditrichota</taxon>
        <taxon>Calditrichia</taxon>
        <taxon>Calditrichales</taxon>
        <taxon>Calditrichaceae</taxon>
        <taxon>Caldithrix</taxon>
    </lineage>
</organism>
<evidence type="ECO:0000256" key="6">
    <source>
        <dbReference type="SAM" id="Phobius"/>
    </source>
</evidence>
<dbReference type="InterPro" id="IPR010432">
    <property type="entry name" value="RDD"/>
</dbReference>
<name>H1XNV8_CALAY</name>
<evidence type="ECO:0000259" key="7">
    <source>
        <dbReference type="PROSITE" id="PS50006"/>
    </source>
</evidence>
<evidence type="ECO:0000313" key="9">
    <source>
        <dbReference type="EMBL" id="EHO39898.1"/>
    </source>
</evidence>
<dbReference type="PaxDb" id="880073-Calab_0249"/>
<keyword evidence="2" id="KW-1003">Cell membrane</keyword>
<keyword evidence="10" id="KW-1185">Reference proteome</keyword>
<evidence type="ECO:0000313" key="11">
    <source>
        <dbReference type="Proteomes" id="UP000183868"/>
    </source>
</evidence>
<reference evidence="8 11" key="2">
    <citation type="submission" date="2016-11" db="EMBL/GenBank/DDBJ databases">
        <title>Genomic analysis of Caldithrix abyssi and proposal of a novel bacterial phylum Caldithrichaeota.</title>
        <authorList>
            <person name="Kublanov I."/>
            <person name="Sigalova O."/>
            <person name="Gavrilov S."/>
            <person name="Lebedinsky A."/>
            <person name="Ivanova N."/>
            <person name="Daum C."/>
            <person name="Reddy T."/>
            <person name="Klenk H.P."/>
            <person name="Goker M."/>
            <person name="Reva O."/>
            <person name="Miroshnichenko M."/>
            <person name="Kyprides N."/>
            <person name="Woyke T."/>
            <person name="Gelfand M."/>
        </authorList>
    </citation>
    <scope>NUCLEOTIDE SEQUENCE [LARGE SCALE GENOMIC DNA]</scope>
    <source>
        <strain evidence="8 11">LF13</strain>
    </source>
</reference>
<keyword evidence="4 6" id="KW-1133">Transmembrane helix</keyword>
<dbReference type="InParanoid" id="H1XNV8"/>
<feature type="transmembrane region" description="Helical" evidence="6">
    <location>
        <begin position="167"/>
        <end position="185"/>
    </location>
</feature>
<proteinExistence type="predicted"/>
<gene>
    <name evidence="8" type="ORF">Cabys_3046</name>
    <name evidence="9" type="ORF">Calab_0249</name>
</gene>
<accession>H1XNV8</accession>
<dbReference type="InterPro" id="IPR008984">
    <property type="entry name" value="SMAD_FHA_dom_sf"/>
</dbReference>
<dbReference type="Pfam" id="PF06271">
    <property type="entry name" value="RDD"/>
    <property type="match status" value="1"/>
</dbReference>
<dbReference type="EMBL" id="CP018099">
    <property type="protein sequence ID" value="APF19794.1"/>
    <property type="molecule type" value="Genomic_DNA"/>
</dbReference>
<dbReference type="OrthoDB" id="9793824at2"/>
<keyword evidence="3 6" id="KW-0812">Transmembrane</keyword>
<dbReference type="Pfam" id="PF00498">
    <property type="entry name" value="FHA"/>
    <property type="match status" value="1"/>
</dbReference>
<dbReference type="CDD" id="cd00060">
    <property type="entry name" value="FHA"/>
    <property type="match status" value="1"/>
</dbReference>
<evidence type="ECO:0000256" key="4">
    <source>
        <dbReference type="ARBA" id="ARBA00022989"/>
    </source>
</evidence>
<dbReference type="STRING" id="880073.Cabys_3046"/>
<dbReference type="PANTHER" id="PTHR36115:SF4">
    <property type="entry name" value="MEMBRANE PROTEIN"/>
    <property type="match status" value="1"/>
</dbReference>
<dbReference type="PROSITE" id="PS50006">
    <property type="entry name" value="FHA_DOMAIN"/>
    <property type="match status" value="1"/>
</dbReference>
<feature type="transmembrane region" description="Helical" evidence="6">
    <location>
        <begin position="134"/>
        <end position="155"/>
    </location>
</feature>
<evidence type="ECO:0000256" key="5">
    <source>
        <dbReference type="ARBA" id="ARBA00023136"/>
    </source>
</evidence>
<evidence type="ECO:0000313" key="8">
    <source>
        <dbReference type="EMBL" id="APF19794.1"/>
    </source>
</evidence>
<dbReference type="AlphaFoldDB" id="H1XNV8"/>
<dbReference type="eggNOG" id="COG1716">
    <property type="taxonomic scope" value="Bacteria"/>
</dbReference>
<dbReference type="SUPFAM" id="SSF49879">
    <property type="entry name" value="SMAD/FHA domain"/>
    <property type="match status" value="1"/>
</dbReference>
<evidence type="ECO:0000256" key="1">
    <source>
        <dbReference type="ARBA" id="ARBA00004651"/>
    </source>
</evidence>
<evidence type="ECO:0000256" key="3">
    <source>
        <dbReference type="ARBA" id="ARBA00022692"/>
    </source>
</evidence>
<reference evidence="9 10" key="1">
    <citation type="submission" date="2011-09" db="EMBL/GenBank/DDBJ databases">
        <title>The permanent draft genome of Caldithrix abyssi DSM 13497.</title>
        <authorList>
            <consortium name="US DOE Joint Genome Institute (JGI-PGF)"/>
            <person name="Lucas S."/>
            <person name="Han J."/>
            <person name="Lapidus A."/>
            <person name="Bruce D."/>
            <person name="Goodwin L."/>
            <person name="Pitluck S."/>
            <person name="Peters L."/>
            <person name="Kyrpides N."/>
            <person name="Mavromatis K."/>
            <person name="Ivanova N."/>
            <person name="Mikhailova N."/>
            <person name="Chertkov O."/>
            <person name="Detter J.C."/>
            <person name="Tapia R."/>
            <person name="Han C."/>
            <person name="Land M."/>
            <person name="Hauser L."/>
            <person name="Markowitz V."/>
            <person name="Cheng J.-F."/>
            <person name="Hugenholtz P."/>
            <person name="Woyke T."/>
            <person name="Wu D."/>
            <person name="Spring S."/>
            <person name="Brambilla E."/>
            <person name="Klenk H.-P."/>
            <person name="Eisen J.A."/>
        </authorList>
    </citation>
    <scope>NUCLEOTIDE SEQUENCE [LARGE SCALE GENOMIC DNA]</scope>
    <source>
        <strain evidence="9 10">DSM 13497</strain>
    </source>
</reference>
<dbReference type="Proteomes" id="UP000183868">
    <property type="component" value="Chromosome"/>
</dbReference>
<dbReference type="SMART" id="SM00240">
    <property type="entry name" value="FHA"/>
    <property type="match status" value="1"/>
</dbReference>
<comment type="subcellular location">
    <subcellularLocation>
        <location evidence="1">Cell membrane</location>
        <topology evidence="1">Multi-pass membrane protein</topology>
    </subcellularLocation>
</comment>
<dbReference type="GO" id="GO:0005886">
    <property type="term" value="C:plasma membrane"/>
    <property type="evidence" value="ECO:0007669"/>
    <property type="project" value="UniProtKB-SubCell"/>
</dbReference>
<dbReference type="Proteomes" id="UP000004671">
    <property type="component" value="Chromosome"/>
</dbReference>
<dbReference type="eggNOG" id="COG1714">
    <property type="taxonomic scope" value="Bacteria"/>
</dbReference>